<keyword evidence="2" id="KW-1185">Reference proteome</keyword>
<organism evidence="1 2">
    <name type="scientific">Aquisalimonas asiatica</name>
    <dbReference type="NCBI Taxonomy" id="406100"/>
    <lineage>
        <taxon>Bacteria</taxon>
        <taxon>Pseudomonadati</taxon>
        <taxon>Pseudomonadota</taxon>
        <taxon>Gammaproteobacteria</taxon>
        <taxon>Chromatiales</taxon>
        <taxon>Ectothiorhodospiraceae</taxon>
        <taxon>Aquisalimonas</taxon>
    </lineage>
</organism>
<dbReference type="AlphaFoldDB" id="A0A1H8RUG5"/>
<dbReference type="InterPro" id="IPR008949">
    <property type="entry name" value="Isoprenoid_synthase_dom_sf"/>
</dbReference>
<dbReference type="Gene3D" id="1.10.600.10">
    <property type="entry name" value="Farnesyl Diphosphate Synthase"/>
    <property type="match status" value="1"/>
</dbReference>
<dbReference type="PANTHER" id="PTHR31480">
    <property type="entry name" value="BIFUNCTIONAL LYCOPENE CYCLASE/PHYTOENE SYNTHASE"/>
    <property type="match status" value="1"/>
</dbReference>
<reference evidence="1" key="1">
    <citation type="submission" date="2016-10" db="EMBL/GenBank/DDBJ databases">
        <authorList>
            <person name="de Groot N.N."/>
        </authorList>
    </citation>
    <scope>NUCLEOTIDE SEQUENCE [LARGE SCALE GENOMIC DNA]</scope>
    <source>
        <strain evidence="1">CGMCC 1.6291</strain>
    </source>
</reference>
<dbReference type="RefSeq" id="WP_091640892.1">
    <property type="nucleotide sequence ID" value="NZ_FOEG01000002.1"/>
</dbReference>
<dbReference type="OrthoDB" id="9807580at2"/>
<protein>
    <submittedName>
        <fullName evidence="1">Phytoene synthase</fullName>
    </submittedName>
</protein>
<proteinExistence type="predicted"/>
<accession>A0A1H8RUG5</accession>
<dbReference type="GO" id="GO:0016765">
    <property type="term" value="F:transferase activity, transferring alkyl or aryl (other than methyl) groups"/>
    <property type="evidence" value="ECO:0007669"/>
    <property type="project" value="UniProtKB-ARBA"/>
</dbReference>
<gene>
    <name evidence="1" type="ORF">SAMN04488052_102261</name>
</gene>
<dbReference type="STRING" id="406100.SAMN04488052_102261"/>
<dbReference type="EMBL" id="FOEG01000002">
    <property type="protein sequence ID" value="SEO70002.1"/>
    <property type="molecule type" value="Genomic_DNA"/>
</dbReference>
<evidence type="ECO:0000313" key="2">
    <source>
        <dbReference type="Proteomes" id="UP000199657"/>
    </source>
</evidence>
<evidence type="ECO:0000313" key="1">
    <source>
        <dbReference type="EMBL" id="SEO70002.1"/>
    </source>
</evidence>
<dbReference type="Proteomes" id="UP000199657">
    <property type="component" value="Unassembled WGS sequence"/>
</dbReference>
<dbReference type="Pfam" id="PF00494">
    <property type="entry name" value="SQS_PSY"/>
    <property type="match status" value="1"/>
</dbReference>
<sequence length="285" mass="31742">MEPLSYCHRKVAPPGSAIYYALRFSPDDQRDALVAVHAFHAEVTEIPDEVSDPGVGEVKLQWWRDEVQRLFDGTPRHPVSQALAPAVARHDLPADAFTEMLDGTGMDLAYGGYPGFRELTVYCHRTGGSLARLLTAVAGTGSAASAHFAHDLGMALTLRRRLLSVRRDAQSGRVYIPEDELEQAGVSREDLLGHETPPAARTLFREQADRVHAFLDQAESHLPDAERAVHRSGIILAALDRALLREMAKDNFPLLEQGFELTPLRRLWIAWRTARQQQRLSRKAA</sequence>
<name>A0A1H8RUG5_9GAMM</name>
<dbReference type="SUPFAM" id="SSF48576">
    <property type="entry name" value="Terpenoid synthases"/>
    <property type="match status" value="1"/>
</dbReference>
<dbReference type="InterPro" id="IPR002060">
    <property type="entry name" value="Squ/phyt_synthse"/>
</dbReference>